<name>A0A077QFS5_XENBV</name>
<evidence type="ECO:0000313" key="2">
    <source>
        <dbReference type="Proteomes" id="UP000028480"/>
    </source>
</evidence>
<reference evidence="1" key="1">
    <citation type="submission" date="2013-07" db="EMBL/GenBank/DDBJ databases">
        <title>Sub-species coevolution in mutualistic symbiosis.</title>
        <authorList>
            <person name="Murfin K."/>
            <person name="Klassen J."/>
            <person name="Lee M."/>
            <person name="Forst S."/>
            <person name="Stock P."/>
            <person name="Goodrich-Blair H."/>
        </authorList>
    </citation>
    <scope>NUCLEOTIDE SEQUENCE [LARGE SCALE GENOMIC DNA]</scope>
    <source>
        <strain evidence="1">Intermedium</strain>
    </source>
</reference>
<protein>
    <submittedName>
        <fullName evidence="1">Uncharacterized protein</fullName>
    </submittedName>
</protein>
<gene>
    <name evidence="1" type="ORF">XBI1_650034</name>
</gene>
<organism evidence="1 2">
    <name type="scientific">Xenorhabdus bovienii str. Intermedium</name>
    <dbReference type="NCBI Taxonomy" id="1379677"/>
    <lineage>
        <taxon>Bacteria</taxon>
        <taxon>Pseudomonadati</taxon>
        <taxon>Pseudomonadota</taxon>
        <taxon>Gammaproteobacteria</taxon>
        <taxon>Enterobacterales</taxon>
        <taxon>Morganellaceae</taxon>
        <taxon>Xenorhabdus</taxon>
    </lineage>
</organism>
<sequence>MKIDRTDFARLVERALQNGQTSHMQCSQLLKKNFSTLIATLDELFRKLQLTYSTNKTQPEFKL</sequence>
<dbReference type="HOGENOM" id="CLU_2884895_0_0_6"/>
<dbReference type="Proteomes" id="UP000028480">
    <property type="component" value="Unassembled WGS sequence"/>
</dbReference>
<accession>A0A077QFS5</accession>
<dbReference type="RefSeq" id="WP_038181790.1">
    <property type="nucleotide sequence ID" value="NZ_CAWLWA010000051.1"/>
</dbReference>
<dbReference type="EMBL" id="CBTB010000274">
    <property type="protein sequence ID" value="CDH34912.1"/>
    <property type="molecule type" value="Genomic_DNA"/>
</dbReference>
<evidence type="ECO:0000313" key="1">
    <source>
        <dbReference type="EMBL" id="CDH34912.1"/>
    </source>
</evidence>
<proteinExistence type="predicted"/>
<dbReference type="AlphaFoldDB" id="A0A077QFS5"/>
<comment type="caution">
    <text evidence="1">The sequence shown here is derived from an EMBL/GenBank/DDBJ whole genome shotgun (WGS) entry which is preliminary data.</text>
</comment>